<protein>
    <submittedName>
        <fullName evidence="1">Uncharacterized protein</fullName>
    </submittedName>
</protein>
<comment type="caution">
    <text evidence="1">The sequence shown here is derived from an EMBL/GenBank/DDBJ whole genome shotgun (WGS) entry which is preliminary data.</text>
</comment>
<evidence type="ECO:0000313" key="2">
    <source>
        <dbReference type="Proteomes" id="UP000562395"/>
    </source>
</evidence>
<dbReference type="Proteomes" id="UP000562395">
    <property type="component" value="Unassembled WGS sequence"/>
</dbReference>
<dbReference type="AlphaFoldDB" id="A0A7W5ZWI6"/>
<evidence type="ECO:0000313" key="1">
    <source>
        <dbReference type="EMBL" id="MBB3859769.1"/>
    </source>
</evidence>
<organism evidence="1 2">
    <name type="scientific">Novosphingobium hassiacum</name>
    <dbReference type="NCBI Taxonomy" id="173676"/>
    <lineage>
        <taxon>Bacteria</taxon>
        <taxon>Pseudomonadati</taxon>
        <taxon>Pseudomonadota</taxon>
        <taxon>Alphaproteobacteria</taxon>
        <taxon>Sphingomonadales</taxon>
        <taxon>Sphingomonadaceae</taxon>
        <taxon>Novosphingobium</taxon>
    </lineage>
</organism>
<accession>A0A7W5ZWI6</accession>
<keyword evidence="2" id="KW-1185">Reference proteome</keyword>
<dbReference type="EMBL" id="JACICY010000002">
    <property type="protein sequence ID" value="MBB3859769.1"/>
    <property type="molecule type" value="Genomic_DNA"/>
</dbReference>
<sequence length="50" mass="4829">MSLSRPTYAAALASLLLAATLWLPAARSGGGASLSADGPVAATYALPLAA</sequence>
<gene>
    <name evidence="1" type="ORF">GGQ88_001030</name>
</gene>
<name>A0A7W5ZWI6_9SPHN</name>
<proteinExistence type="predicted"/>
<dbReference type="RefSeq" id="WP_183612057.1">
    <property type="nucleotide sequence ID" value="NZ_JACICY010000002.1"/>
</dbReference>
<reference evidence="1 2" key="1">
    <citation type="submission" date="2020-08" db="EMBL/GenBank/DDBJ databases">
        <title>Genomic Encyclopedia of Type Strains, Phase IV (KMG-IV): sequencing the most valuable type-strain genomes for metagenomic binning, comparative biology and taxonomic classification.</title>
        <authorList>
            <person name="Goeker M."/>
        </authorList>
    </citation>
    <scope>NUCLEOTIDE SEQUENCE [LARGE SCALE GENOMIC DNA]</scope>
    <source>
        <strain evidence="1 2">DSM 14552</strain>
    </source>
</reference>